<dbReference type="AlphaFoldDB" id="A0A2S8SQR3"/>
<evidence type="ECO:0000256" key="5">
    <source>
        <dbReference type="RuleBase" id="RU004508"/>
    </source>
</evidence>
<dbReference type="FunCoup" id="A0A2S8SQR3">
    <property type="interactions" value="270"/>
</dbReference>
<evidence type="ECO:0000256" key="4">
    <source>
        <dbReference type="PIRSR" id="PIRSR000390-2"/>
    </source>
</evidence>
<dbReference type="InParanoid" id="A0A2S8SQR3"/>
<feature type="modified residue" description="N6-(pyridoxal phosphate)lysine" evidence="4">
    <location>
        <position position="185"/>
    </location>
</feature>
<dbReference type="InterPro" id="IPR015424">
    <property type="entry name" value="PyrdxlP-dep_Trfase"/>
</dbReference>
<protein>
    <submittedName>
        <fullName evidence="6">dTDP-4-amino-4,6-dideoxygalactose transaminase</fullName>
    </submittedName>
</protein>
<dbReference type="Gene3D" id="3.90.1150.10">
    <property type="entry name" value="Aspartate Aminotransferase, domain 1"/>
    <property type="match status" value="1"/>
</dbReference>
<dbReference type="PANTHER" id="PTHR30244:SF36">
    <property type="entry name" value="3-OXO-GLUCOSE-6-PHOSPHATE:GLUTAMATE AMINOTRANSFERASE"/>
    <property type="match status" value="1"/>
</dbReference>
<evidence type="ECO:0000256" key="3">
    <source>
        <dbReference type="PIRSR" id="PIRSR000390-1"/>
    </source>
</evidence>
<dbReference type="CDD" id="cd00616">
    <property type="entry name" value="AHBA_syn"/>
    <property type="match status" value="1"/>
</dbReference>
<keyword evidence="7" id="KW-1185">Reference proteome</keyword>
<organism evidence="6 7">
    <name type="scientific">Abditibacterium utsteinense</name>
    <dbReference type="NCBI Taxonomy" id="1960156"/>
    <lineage>
        <taxon>Bacteria</taxon>
        <taxon>Pseudomonadati</taxon>
        <taxon>Abditibacteriota</taxon>
        <taxon>Abditibacteriia</taxon>
        <taxon>Abditibacteriales</taxon>
        <taxon>Abditibacteriaceae</taxon>
        <taxon>Abditibacterium</taxon>
    </lineage>
</organism>
<evidence type="ECO:0000256" key="2">
    <source>
        <dbReference type="ARBA" id="ARBA00037999"/>
    </source>
</evidence>
<accession>A0A2S8SQR3</accession>
<comment type="caution">
    <text evidence="6">The sequence shown here is derived from an EMBL/GenBank/DDBJ whole genome shotgun (WGS) entry which is preliminary data.</text>
</comment>
<dbReference type="InterPro" id="IPR015421">
    <property type="entry name" value="PyrdxlP-dep_Trfase_major"/>
</dbReference>
<keyword evidence="1 4" id="KW-0663">Pyridoxal phosphate</keyword>
<comment type="similarity">
    <text evidence="2 5">Belongs to the DegT/DnrJ/EryC1 family.</text>
</comment>
<dbReference type="InterPro" id="IPR015422">
    <property type="entry name" value="PyrdxlP-dep_Trfase_small"/>
</dbReference>
<dbReference type="GO" id="GO:0000271">
    <property type="term" value="P:polysaccharide biosynthetic process"/>
    <property type="evidence" value="ECO:0007669"/>
    <property type="project" value="TreeGrafter"/>
</dbReference>
<dbReference type="Pfam" id="PF01041">
    <property type="entry name" value="DegT_DnrJ_EryC1"/>
    <property type="match status" value="1"/>
</dbReference>
<dbReference type="InterPro" id="IPR000653">
    <property type="entry name" value="DegT/StrS_aminotransferase"/>
</dbReference>
<evidence type="ECO:0000313" key="6">
    <source>
        <dbReference type="EMBL" id="PQV63128.1"/>
    </source>
</evidence>
<dbReference type="EMBL" id="NIGF01000015">
    <property type="protein sequence ID" value="PQV63128.1"/>
    <property type="molecule type" value="Genomic_DNA"/>
</dbReference>
<gene>
    <name evidence="6" type="ORF">B1R32_11535</name>
</gene>
<proteinExistence type="inferred from homology"/>
<dbReference type="FunFam" id="3.40.640.10:FF:000089">
    <property type="entry name" value="Aminotransferase, DegT/DnrJ/EryC1/StrS family"/>
    <property type="match status" value="1"/>
</dbReference>
<dbReference type="GO" id="GO:0030170">
    <property type="term" value="F:pyridoxal phosphate binding"/>
    <property type="evidence" value="ECO:0007669"/>
    <property type="project" value="UniProtKB-ARBA"/>
</dbReference>
<evidence type="ECO:0000256" key="1">
    <source>
        <dbReference type="ARBA" id="ARBA00022898"/>
    </source>
</evidence>
<dbReference type="RefSeq" id="WP_106380766.1">
    <property type="nucleotide sequence ID" value="NZ_NIGF01000015.1"/>
</dbReference>
<dbReference type="PANTHER" id="PTHR30244">
    <property type="entry name" value="TRANSAMINASE"/>
    <property type="match status" value="1"/>
</dbReference>
<dbReference type="SUPFAM" id="SSF53383">
    <property type="entry name" value="PLP-dependent transferases"/>
    <property type="match status" value="1"/>
</dbReference>
<reference evidence="6 7" key="1">
    <citation type="journal article" date="2018" name="Syst. Appl. Microbiol.">
        <title>Abditibacterium utsteinense sp. nov., the first cultivated member of candidate phylum FBP, isolated from ice-free Antarctic soil samples.</title>
        <authorList>
            <person name="Tahon G."/>
            <person name="Tytgat B."/>
            <person name="Lebbe L."/>
            <person name="Carlier A."/>
            <person name="Willems A."/>
        </authorList>
    </citation>
    <scope>NUCLEOTIDE SEQUENCE [LARGE SCALE GENOMIC DNA]</scope>
    <source>
        <strain evidence="6 7">LMG 29911</strain>
    </source>
</reference>
<dbReference type="Gene3D" id="3.40.640.10">
    <property type="entry name" value="Type I PLP-dependent aspartate aminotransferase-like (Major domain)"/>
    <property type="match status" value="1"/>
</dbReference>
<dbReference type="Proteomes" id="UP000237684">
    <property type="component" value="Unassembled WGS sequence"/>
</dbReference>
<dbReference type="GO" id="GO:0008483">
    <property type="term" value="F:transaminase activity"/>
    <property type="evidence" value="ECO:0007669"/>
    <property type="project" value="TreeGrafter"/>
</dbReference>
<evidence type="ECO:0000313" key="7">
    <source>
        <dbReference type="Proteomes" id="UP000237684"/>
    </source>
</evidence>
<feature type="active site" description="Proton acceptor" evidence="3">
    <location>
        <position position="185"/>
    </location>
</feature>
<name>A0A2S8SQR3_9BACT</name>
<sequence length="367" mass="40004">MVPLFDLTRQYQSLKTEIDAAVLNLLASGQYVLGPAVEEFEALAARELGVKHTIGVANGTDALQIALRALKIEPGDEVITTPFSFYSAAEVIADLGAVPVFVDIEADTFNIDPRLIEAAITAKTRAIIPVHIFGHPAPMTEINAIAQKHGLKVIEDSAQGWGASLNGTMCGNLADAGTFSFFPSKNLGACGEGGLISTGDDEVAKIARNLRVHGQSRRYYYDEIGYNSRLHALQAAILSVKLPEARGWNQSRRRHAAQYAQLLGETPLVLPGERSGACHVYHQYTLRVPQHLNREKICAHLSEKGIGWAIYYPHPLHLQPVFEGLGYTEGQMPVSENACREVLSLPIFPELEEREIEEVGAALNAAF</sequence>
<dbReference type="PIRSF" id="PIRSF000390">
    <property type="entry name" value="PLP_StrS"/>
    <property type="match status" value="1"/>
</dbReference>
<dbReference type="OrthoDB" id="9810913at2"/>